<organism evidence="2 3">
    <name type="scientific">Dentiscutata erythropus</name>
    <dbReference type="NCBI Taxonomy" id="1348616"/>
    <lineage>
        <taxon>Eukaryota</taxon>
        <taxon>Fungi</taxon>
        <taxon>Fungi incertae sedis</taxon>
        <taxon>Mucoromycota</taxon>
        <taxon>Glomeromycotina</taxon>
        <taxon>Glomeromycetes</taxon>
        <taxon>Diversisporales</taxon>
        <taxon>Gigasporaceae</taxon>
        <taxon>Dentiscutata</taxon>
    </lineage>
</organism>
<evidence type="ECO:0000256" key="1">
    <source>
        <dbReference type="SAM" id="MobiDB-lite"/>
    </source>
</evidence>
<evidence type="ECO:0000313" key="2">
    <source>
        <dbReference type="EMBL" id="CAG8471369.1"/>
    </source>
</evidence>
<proteinExistence type="predicted"/>
<gene>
    <name evidence="2" type="ORF">DERYTH_LOCUS1475</name>
</gene>
<comment type="caution">
    <text evidence="2">The sequence shown here is derived from an EMBL/GenBank/DDBJ whole genome shotgun (WGS) entry which is preliminary data.</text>
</comment>
<sequence length="81" mass="9065">MAFEKISTTIEKSLKRNQIRDVVKISLPANELNKVGVRDAINAKYDAEIIGNNLFIKFDGGESSSNSKFVQSAKTRLVHRN</sequence>
<dbReference type="Proteomes" id="UP000789405">
    <property type="component" value="Unassembled WGS sequence"/>
</dbReference>
<dbReference type="EMBL" id="CAJVPY010000413">
    <property type="protein sequence ID" value="CAG8471369.1"/>
    <property type="molecule type" value="Genomic_DNA"/>
</dbReference>
<name>A0A9N8Z272_9GLOM</name>
<keyword evidence="3" id="KW-1185">Reference proteome</keyword>
<dbReference type="OrthoDB" id="2381952at2759"/>
<reference evidence="2" key="1">
    <citation type="submission" date="2021-06" db="EMBL/GenBank/DDBJ databases">
        <authorList>
            <person name="Kallberg Y."/>
            <person name="Tangrot J."/>
            <person name="Rosling A."/>
        </authorList>
    </citation>
    <scope>NUCLEOTIDE SEQUENCE</scope>
    <source>
        <strain evidence="2">MA453B</strain>
    </source>
</reference>
<evidence type="ECO:0000313" key="3">
    <source>
        <dbReference type="Proteomes" id="UP000789405"/>
    </source>
</evidence>
<dbReference type="AlphaFoldDB" id="A0A9N8Z272"/>
<protein>
    <submittedName>
        <fullName evidence="2">675_t:CDS:1</fullName>
    </submittedName>
</protein>
<feature type="region of interest" description="Disordered" evidence="1">
    <location>
        <begin position="62"/>
        <end position="81"/>
    </location>
</feature>
<feature type="compositionally biased region" description="Polar residues" evidence="1">
    <location>
        <begin position="62"/>
        <end position="74"/>
    </location>
</feature>
<accession>A0A9N8Z272</accession>